<feature type="transmembrane region" description="Helical" evidence="3">
    <location>
        <begin position="20"/>
        <end position="40"/>
    </location>
</feature>
<dbReference type="Pfam" id="PF02397">
    <property type="entry name" value="Bac_transf"/>
    <property type="match status" value="1"/>
</dbReference>
<feature type="transmembrane region" description="Helical" evidence="3">
    <location>
        <begin position="52"/>
        <end position="70"/>
    </location>
</feature>
<reference evidence="5 6" key="2">
    <citation type="submission" date="2015-02" db="EMBL/GenBank/DDBJ databases">
        <title>The complete genome of Sphingomonas hengshuiensis sp. WHSC-8 isolated from soil of Hengshui Lake.</title>
        <authorList>
            <person name="Wei S."/>
            <person name="Guo J."/>
            <person name="Su C."/>
            <person name="Wu R."/>
            <person name="Zhang Z."/>
            <person name="Liang K."/>
            <person name="Li H."/>
            <person name="Wang T."/>
            <person name="Liu H."/>
            <person name="Zhang C."/>
            <person name="Li Z."/>
            <person name="Wang Q."/>
            <person name="Meng J."/>
        </authorList>
    </citation>
    <scope>NUCLEOTIDE SEQUENCE [LARGE SCALE GENOMIC DNA]</scope>
    <source>
        <strain evidence="5 6">WHSC-8</strain>
    </source>
</reference>
<keyword evidence="6" id="KW-1185">Reference proteome</keyword>
<dbReference type="OrthoDB" id="9808602at2"/>
<feature type="domain" description="Bacterial sugar transferase" evidence="4">
    <location>
        <begin position="236"/>
        <end position="424"/>
    </location>
</feature>
<protein>
    <recommendedName>
        <fullName evidence="4">Bacterial sugar transferase domain-containing protein</fullName>
    </recommendedName>
</protein>
<keyword evidence="3" id="KW-1133">Transmembrane helix</keyword>
<gene>
    <name evidence="5" type="ORF">TS85_15175</name>
</gene>
<dbReference type="GO" id="GO:0016780">
    <property type="term" value="F:phosphotransferase activity, for other substituted phosphate groups"/>
    <property type="evidence" value="ECO:0007669"/>
    <property type="project" value="TreeGrafter"/>
</dbReference>
<dbReference type="PANTHER" id="PTHR30576">
    <property type="entry name" value="COLANIC BIOSYNTHESIS UDP-GLUCOSE LIPID CARRIER TRANSFERASE"/>
    <property type="match status" value="1"/>
</dbReference>
<reference evidence="5 6" key="1">
    <citation type="journal article" date="2015" name="Int. J. Syst. Evol. Microbiol.">
        <title>Sphingomonas hengshuiensis sp. nov., isolated from lake wetland.</title>
        <authorList>
            <person name="Wei S."/>
            <person name="Wang T."/>
            <person name="Liu H."/>
            <person name="Zhang C."/>
            <person name="Guo J."/>
            <person name="Wang Q."/>
            <person name="Liang K."/>
            <person name="Zhang Z."/>
        </authorList>
    </citation>
    <scope>NUCLEOTIDE SEQUENCE [LARGE SCALE GENOMIC DNA]</scope>
    <source>
        <strain evidence="5 6">WHSC-8</strain>
    </source>
</reference>
<name>A0A7U4J9X1_9SPHN</name>
<feature type="transmembrane region" description="Helical" evidence="3">
    <location>
        <begin position="238"/>
        <end position="262"/>
    </location>
</feature>
<keyword evidence="2" id="KW-0270">Exopolysaccharide synthesis</keyword>
<comment type="similarity">
    <text evidence="1">Belongs to the bacterial sugar transferase family.</text>
</comment>
<proteinExistence type="inferred from homology"/>
<dbReference type="PROSITE" id="PS51257">
    <property type="entry name" value="PROKAR_LIPOPROTEIN"/>
    <property type="match status" value="1"/>
</dbReference>
<evidence type="ECO:0000256" key="3">
    <source>
        <dbReference type="SAM" id="Phobius"/>
    </source>
</evidence>
<dbReference type="Proteomes" id="UP000032300">
    <property type="component" value="Chromosome"/>
</dbReference>
<dbReference type="EMBL" id="CP010836">
    <property type="protein sequence ID" value="AJP72832.1"/>
    <property type="molecule type" value="Genomic_DNA"/>
</dbReference>
<dbReference type="RefSeq" id="WP_044333313.1">
    <property type="nucleotide sequence ID" value="NZ_CP010836.1"/>
</dbReference>
<keyword evidence="3" id="KW-0812">Transmembrane</keyword>
<evidence type="ECO:0000256" key="2">
    <source>
        <dbReference type="ARBA" id="ARBA00023169"/>
    </source>
</evidence>
<evidence type="ECO:0000313" key="6">
    <source>
        <dbReference type="Proteomes" id="UP000032300"/>
    </source>
</evidence>
<sequence length="430" mass="48995">MRIALERKSSAAGALWRDPLFQLCGAALLACVLPIGLAIVLEPLLATDPVTLMSLLGSVVALFIGTWLFRNMMAFPGIRAENYILPTFMMTFGLVFVGMFLLRLQYSRPLLLAGFVLAVGWFQFVYWMLQRYQRPSIAIVPFGDAHRLCRLTDVDWQRMEPNAPTLPEHCTTLAADFGHDLPDEWQKFIVECTLSGVTVLHHRHLMQSLTGRITMEHLSENPSGTLNPQPPYQATKRVLDLIAALIALPAALCIMLVLAVLIRLDSPGPALLRQERIGLRGKPFRMWKFRTMWVSEQPQHPDTALDFAMTRPNDPRVTRLGRTLRRTRLDELPQIFNILAGQMSWIGPRPEAAHLSQWYEEKIPFYRYRHVVRPGVSGWAQVNQGHVTSVEDVMTKLSYDFYYINRFNIWIDALIVIRTIRTVLTGFGSQ</sequence>
<dbReference type="InterPro" id="IPR003362">
    <property type="entry name" value="Bact_transf"/>
</dbReference>
<keyword evidence="3" id="KW-0472">Membrane</keyword>
<feature type="transmembrane region" description="Helical" evidence="3">
    <location>
        <begin position="110"/>
        <end position="129"/>
    </location>
</feature>
<dbReference type="KEGG" id="sphi:TS85_15175"/>
<dbReference type="AlphaFoldDB" id="A0A7U4J9X1"/>
<evidence type="ECO:0000256" key="1">
    <source>
        <dbReference type="ARBA" id="ARBA00006464"/>
    </source>
</evidence>
<dbReference type="PANTHER" id="PTHR30576:SF0">
    <property type="entry name" value="UNDECAPRENYL-PHOSPHATE N-ACETYLGALACTOSAMINYL 1-PHOSPHATE TRANSFERASE-RELATED"/>
    <property type="match status" value="1"/>
</dbReference>
<evidence type="ECO:0000313" key="5">
    <source>
        <dbReference type="EMBL" id="AJP72832.1"/>
    </source>
</evidence>
<dbReference type="GO" id="GO:0000271">
    <property type="term" value="P:polysaccharide biosynthetic process"/>
    <property type="evidence" value="ECO:0007669"/>
    <property type="project" value="UniProtKB-KW"/>
</dbReference>
<accession>A0A7U4J9X1</accession>
<organism evidence="5 6">
    <name type="scientific">Sphingomonas hengshuiensis</name>
    <dbReference type="NCBI Taxonomy" id="1609977"/>
    <lineage>
        <taxon>Bacteria</taxon>
        <taxon>Pseudomonadati</taxon>
        <taxon>Pseudomonadota</taxon>
        <taxon>Alphaproteobacteria</taxon>
        <taxon>Sphingomonadales</taxon>
        <taxon>Sphingomonadaceae</taxon>
        <taxon>Sphingomonas</taxon>
    </lineage>
</organism>
<evidence type="ECO:0000259" key="4">
    <source>
        <dbReference type="Pfam" id="PF02397"/>
    </source>
</evidence>
<feature type="transmembrane region" description="Helical" evidence="3">
    <location>
        <begin position="82"/>
        <end position="104"/>
    </location>
</feature>